<evidence type="ECO:0000256" key="4">
    <source>
        <dbReference type="ARBA" id="ARBA00023163"/>
    </source>
</evidence>
<dbReference type="GO" id="GO:0016987">
    <property type="term" value="F:sigma factor activity"/>
    <property type="evidence" value="ECO:0007669"/>
    <property type="project" value="UniProtKB-KW"/>
</dbReference>
<reference evidence="7 8" key="1">
    <citation type="submission" date="2020-08" db="EMBL/GenBank/DDBJ databases">
        <title>Sequencing the genomes of 1000 actinobacteria strains.</title>
        <authorList>
            <person name="Klenk H.-P."/>
        </authorList>
    </citation>
    <scope>NUCLEOTIDE SEQUENCE [LARGE SCALE GENOMIC DNA]</scope>
    <source>
        <strain evidence="7 8">DSM 45823</strain>
    </source>
</reference>
<evidence type="ECO:0000256" key="3">
    <source>
        <dbReference type="ARBA" id="ARBA00023082"/>
    </source>
</evidence>
<evidence type="ECO:0000256" key="2">
    <source>
        <dbReference type="ARBA" id="ARBA00023015"/>
    </source>
</evidence>
<evidence type="ECO:0000313" key="7">
    <source>
        <dbReference type="EMBL" id="MBA9002447.1"/>
    </source>
</evidence>
<dbReference type="Pfam" id="PF08281">
    <property type="entry name" value="Sigma70_r4_2"/>
    <property type="match status" value="1"/>
</dbReference>
<keyword evidence="4" id="KW-0804">Transcription</keyword>
<dbReference type="GO" id="GO:0003677">
    <property type="term" value="F:DNA binding"/>
    <property type="evidence" value="ECO:0007669"/>
    <property type="project" value="InterPro"/>
</dbReference>
<dbReference type="SUPFAM" id="SSF88946">
    <property type="entry name" value="Sigma2 domain of RNA polymerase sigma factors"/>
    <property type="match status" value="1"/>
</dbReference>
<dbReference type="Gene3D" id="1.10.10.10">
    <property type="entry name" value="Winged helix-like DNA-binding domain superfamily/Winged helix DNA-binding domain"/>
    <property type="match status" value="1"/>
</dbReference>
<dbReference type="PANTHER" id="PTHR43133">
    <property type="entry name" value="RNA POLYMERASE ECF-TYPE SIGMA FACTO"/>
    <property type="match status" value="1"/>
</dbReference>
<gene>
    <name evidence="7" type="ORF">HNR21_001329</name>
</gene>
<evidence type="ECO:0000256" key="1">
    <source>
        <dbReference type="ARBA" id="ARBA00010641"/>
    </source>
</evidence>
<dbReference type="InterPro" id="IPR013324">
    <property type="entry name" value="RNA_pol_sigma_r3/r4-like"/>
</dbReference>
<dbReference type="NCBIfam" id="TIGR02937">
    <property type="entry name" value="sigma70-ECF"/>
    <property type="match status" value="1"/>
</dbReference>
<dbReference type="InterPro" id="IPR013325">
    <property type="entry name" value="RNA_pol_sigma_r2"/>
</dbReference>
<dbReference type="GO" id="GO:0006352">
    <property type="term" value="P:DNA-templated transcription initiation"/>
    <property type="evidence" value="ECO:0007669"/>
    <property type="project" value="InterPro"/>
</dbReference>
<protein>
    <submittedName>
        <fullName evidence="7">RNA polymerase sigma-70 factor (ECF subfamily)</fullName>
    </submittedName>
</protein>
<dbReference type="RefSeq" id="WP_182704468.1">
    <property type="nucleotide sequence ID" value="NZ_JACJII010000001.1"/>
</dbReference>
<name>A0A7W3R790_9ACTN</name>
<dbReference type="AlphaFoldDB" id="A0A7W3R790"/>
<keyword evidence="8" id="KW-1185">Reference proteome</keyword>
<dbReference type="PANTHER" id="PTHR43133:SF25">
    <property type="entry name" value="RNA POLYMERASE SIGMA FACTOR RFAY-RELATED"/>
    <property type="match status" value="1"/>
</dbReference>
<evidence type="ECO:0000259" key="6">
    <source>
        <dbReference type="Pfam" id="PF08281"/>
    </source>
</evidence>
<dbReference type="InterPro" id="IPR013249">
    <property type="entry name" value="RNA_pol_sigma70_r4_t2"/>
</dbReference>
<dbReference type="Gene3D" id="1.10.1740.10">
    <property type="match status" value="1"/>
</dbReference>
<feature type="domain" description="RNA polymerase sigma-70 region 2" evidence="5">
    <location>
        <begin position="12"/>
        <end position="73"/>
    </location>
</feature>
<comment type="caution">
    <text evidence="7">The sequence shown here is derived from an EMBL/GenBank/DDBJ whole genome shotgun (WGS) entry which is preliminary data.</text>
</comment>
<dbReference type="Proteomes" id="UP000539313">
    <property type="component" value="Unassembled WGS sequence"/>
</dbReference>
<accession>A0A7W3R790</accession>
<keyword evidence="3" id="KW-0731">Sigma factor</keyword>
<dbReference type="InterPro" id="IPR014284">
    <property type="entry name" value="RNA_pol_sigma-70_dom"/>
</dbReference>
<organism evidence="7 8">
    <name type="scientific">Thermomonospora cellulosilytica</name>
    <dbReference type="NCBI Taxonomy" id="1411118"/>
    <lineage>
        <taxon>Bacteria</taxon>
        <taxon>Bacillati</taxon>
        <taxon>Actinomycetota</taxon>
        <taxon>Actinomycetes</taxon>
        <taxon>Streptosporangiales</taxon>
        <taxon>Thermomonosporaceae</taxon>
        <taxon>Thermomonospora</taxon>
    </lineage>
</organism>
<dbReference type="SUPFAM" id="SSF88659">
    <property type="entry name" value="Sigma3 and sigma4 domains of RNA polymerase sigma factors"/>
    <property type="match status" value="1"/>
</dbReference>
<sequence>MDDEAERFTAIYDACRQHVWAYAVSRAGRQVADEVVSETFAIAWRRFADMPDPALPWLLGVARNVLRDGHRAQIRRDALEAELRSGHRPGADVAEDVAERLAVLRALTTLPEDDREILLLVAWHGLTPREAAKVVGCGAPALRVRLHRARRRLVRAVEGGGEAVPVPVRMPITGRTAR</sequence>
<dbReference type="InterPro" id="IPR039425">
    <property type="entry name" value="RNA_pol_sigma-70-like"/>
</dbReference>
<feature type="domain" description="RNA polymerase sigma factor 70 region 4 type 2" evidence="6">
    <location>
        <begin position="101"/>
        <end position="153"/>
    </location>
</feature>
<keyword evidence="2" id="KW-0805">Transcription regulation</keyword>
<evidence type="ECO:0000313" key="8">
    <source>
        <dbReference type="Proteomes" id="UP000539313"/>
    </source>
</evidence>
<evidence type="ECO:0000259" key="5">
    <source>
        <dbReference type="Pfam" id="PF04542"/>
    </source>
</evidence>
<dbReference type="Pfam" id="PF04542">
    <property type="entry name" value="Sigma70_r2"/>
    <property type="match status" value="1"/>
</dbReference>
<dbReference type="EMBL" id="JACJII010000001">
    <property type="protein sequence ID" value="MBA9002447.1"/>
    <property type="molecule type" value="Genomic_DNA"/>
</dbReference>
<proteinExistence type="inferred from homology"/>
<dbReference type="InterPro" id="IPR036388">
    <property type="entry name" value="WH-like_DNA-bd_sf"/>
</dbReference>
<comment type="similarity">
    <text evidence="1">Belongs to the sigma-70 factor family. ECF subfamily.</text>
</comment>
<dbReference type="InterPro" id="IPR007627">
    <property type="entry name" value="RNA_pol_sigma70_r2"/>
</dbReference>